<keyword evidence="3" id="KW-1185">Reference proteome</keyword>
<reference evidence="2 3" key="1">
    <citation type="submission" date="2022-03" db="EMBL/GenBank/DDBJ databases">
        <title>Hymenobactersp. isolated from the air.</title>
        <authorList>
            <person name="Won M."/>
            <person name="Kwon S.-W."/>
        </authorList>
    </citation>
    <scope>NUCLEOTIDE SEQUENCE [LARGE SCALE GENOMIC DNA]</scope>
    <source>
        <strain evidence="2 3">KACC 22596</strain>
    </source>
</reference>
<dbReference type="Proteomes" id="UP000831390">
    <property type="component" value="Chromosome"/>
</dbReference>
<proteinExistence type="predicted"/>
<dbReference type="RefSeq" id="WP_243511611.1">
    <property type="nucleotide sequence ID" value="NZ_CP094534.1"/>
</dbReference>
<organism evidence="2 3">
    <name type="scientific">Hymenobacter monticola</name>
    <dbReference type="NCBI Taxonomy" id="1705399"/>
    <lineage>
        <taxon>Bacteria</taxon>
        <taxon>Pseudomonadati</taxon>
        <taxon>Bacteroidota</taxon>
        <taxon>Cytophagia</taxon>
        <taxon>Cytophagales</taxon>
        <taxon>Hymenobacteraceae</taxon>
        <taxon>Hymenobacter</taxon>
    </lineage>
</organism>
<name>A0ABY4B103_9BACT</name>
<protein>
    <recommendedName>
        <fullName evidence="1">DUF7710 domain-containing protein</fullName>
    </recommendedName>
</protein>
<dbReference type="Pfam" id="PF24819">
    <property type="entry name" value="DUF7710"/>
    <property type="match status" value="1"/>
</dbReference>
<accession>A0ABY4B103</accession>
<dbReference type="EMBL" id="CP094534">
    <property type="protein sequence ID" value="UOE32655.1"/>
    <property type="molecule type" value="Genomic_DNA"/>
</dbReference>
<sequence length="153" mass="17084">MQSIGPIRTEADYRQALTRVEAIFEATPGTPDFDELDILGTLVGAYEAKHFPIPAPVPGESGLALSEVWVFHGSGGRLASGIFTSQTQAEQFITQYRLTGVLTKYPVGISVYDWTIQERLFEPKKPEQFQAGFIQRFTTASQEHYHYDPDEIG</sequence>
<evidence type="ECO:0000313" key="2">
    <source>
        <dbReference type="EMBL" id="UOE32655.1"/>
    </source>
</evidence>
<gene>
    <name evidence="2" type="ORF">MTP16_16135</name>
</gene>
<dbReference type="InterPro" id="IPR056127">
    <property type="entry name" value="DUF7710"/>
</dbReference>
<feature type="domain" description="DUF7710" evidence="1">
    <location>
        <begin position="68"/>
        <end position="148"/>
    </location>
</feature>
<evidence type="ECO:0000259" key="1">
    <source>
        <dbReference type="Pfam" id="PF24819"/>
    </source>
</evidence>
<evidence type="ECO:0000313" key="3">
    <source>
        <dbReference type="Proteomes" id="UP000831390"/>
    </source>
</evidence>